<dbReference type="Proteomes" id="UP000053586">
    <property type="component" value="Unassembled WGS sequence"/>
</dbReference>
<keyword evidence="2" id="KW-1185">Reference proteome</keyword>
<dbReference type="AlphaFoldDB" id="H5T9A6"/>
<evidence type="ECO:0008006" key="3">
    <source>
        <dbReference type="Google" id="ProtNLM"/>
    </source>
</evidence>
<reference evidence="1 2" key="1">
    <citation type="journal article" date="2012" name="J. Bacteriol.">
        <title>Genome sequence of proteorhodopsin-containing sea ice bacterium Glaciecola punicea ACAM 611T.</title>
        <authorList>
            <person name="Qin Q.-L."/>
            <person name="Xie B.-B."/>
            <person name="Shu Y.-L."/>
            <person name="Rong J.-C."/>
            <person name="Zhao D.-L."/>
            <person name="Zhang X.-Y."/>
            <person name="Chen X.-L."/>
            <person name="Zhou B.-C."/>
            <person name="Zhanga Y.-Z."/>
        </authorList>
    </citation>
    <scope>NUCLEOTIDE SEQUENCE [LARGE SCALE GENOMIC DNA]</scope>
    <source>
        <strain evidence="1 2">ACAM 611</strain>
    </source>
</reference>
<dbReference type="InterPro" id="IPR021431">
    <property type="entry name" value="DUF3080"/>
</dbReference>
<dbReference type="RefSeq" id="WP_006003431.1">
    <property type="nucleotide sequence ID" value="NZ_BAET01000007.1"/>
</dbReference>
<accession>H5T9A6</accession>
<dbReference type="STRING" id="56804.BAE46_00100"/>
<evidence type="ECO:0000313" key="2">
    <source>
        <dbReference type="Proteomes" id="UP000053586"/>
    </source>
</evidence>
<organism evidence="1 2">
    <name type="scientific">Glaciecola punicea ACAM 611</name>
    <dbReference type="NCBI Taxonomy" id="1121923"/>
    <lineage>
        <taxon>Bacteria</taxon>
        <taxon>Pseudomonadati</taxon>
        <taxon>Pseudomonadota</taxon>
        <taxon>Gammaproteobacteria</taxon>
        <taxon>Alteromonadales</taxon>
        <taxon>Alteromonadaceae</taxon>
        <taxon>Glaciecola</taxon>
    </lineage>
</organism>
<dbReference type="OrthoDB" id="5760979at2"/>
<name>H5T9A6_9ALTE</name>
<protein>
    <recommendedName>
        <fullName evidence="3">DUF3080 domain-containing protein</fullName>
    </recommendedName>
</protein>
<comment type="caution">
    <text evidence="1">The sequence shown here is derived from an EMBL/GenBank/DDBJ whole genome shotgun (WGS) entry which is preliminary data.</text>
</comment>
<dbReference type="eggNOG" id="ENOG502ZCJH">
    <property type="taxonomic scope" value="Bacteria"/>
</dbReference>
<gene>
    <name evidence="1" type="ORF">GPUN_0745</name>
</gene>
<dbReference type="Pfam" id="PF11279">
    <property type="entry name" value="DUF3080"/>
    <property type="match status" value="1"/>
</dbReference>
<proteinExistence type="predicted"/>
<evidence type="ECO:0000313" key="1">
    <source>
        <dbReference type="EMBL" id="GAB54883.1"/>
    </source>
</evidence>
<dbReference type="PROSITE" id="PS51257">
    <property type="entry name" value="PROKAR_LIPOPROTEIN"/>
    <property type="match status" value="1"/>
</dbReference>
<sequence>MVTKHFTYPAMTLVALLIISGCSDTKKIAVDLEDYSERLQSYTGIAIESLPEVNNLYAPNKQALKIDIERTSINLRELFAFNDCSLNQLVAQRNTALGKMQLPSSRYAYESELVHELAACQRSLQENEGKTELVAKLADWSALKQQQLPQVWANLITQSIETDTHFTGGTGYISGTSNDNFQATKLALNFLLKSQNEHPVNASALELHLQQLNNTPLMAKKWRTQLLLAQELNNISRLLNTYLINNTCSTRKEEESIEVMRNIFRIFFAERIQTVAGQLNNYYYQLSPLVEQLAQAPQMPTAFNEYLLLHNTLNFEAYTEAMQSHIQIWQQIFERCDNIAAFEASL</sequence>
<dbReference type="EMBL" id="BAET01000007">
    <property type="protein sequence ID" value="GAB54883.1"/>
    <property type="molecule type" value="Genomic_DNA"/>
</dbReference>
<reference evidence="1 2" key="2">
    <citation type="journal article" date="2017" name="Antonie Van Leeuwenhoek">
        <title>Rhizobium rhizosphaerae sp. nov., a novel species isolated from rice rhizosphere.</title>
        <authorList>
            <person name="Zhao J.J."/>
            <person name="Zhang J."/>
            <person name="Zhang R.J."/>
            <person name="Zhang C.W."/>
            <person name="Yin H.Q."/>
            <person name="Zhang X.X."/>
        </authorList>
    </citation>
    <scope>NUCLEOTIDE SEQUENCE [LARGE SCALE GENOMIC DNA]</scope>
    <source>
        <strain evidence="1 2">ACAM 611</strain>
    </source>
</reference>